<evidence type="ECO:0000313" key="1">
    <source>
        <dbReference type="EMBL" id="SFT75384.1"/>
    </source>
</evidence>
<organism evidence="1 2">
    <name type="scientific">Lishizhenia tianjinensis</name>
    <dbReference type="NCBI Taxonomy" id="477690"/>
    <lineage>
        <taxon>Bacteria</taxon>
        <taxon>Pseudomonadati</taxon>
        <taxon>Bacteroidota</taxon>
        <taxon>Flavobacteriia</taxon>
        <taxon>Flavobacteriales</taxon>
        <taxon>Crocinitomicaceae</taxon>
        <taxon>Lishizhenia</taxon>
    </lineage>
</organism>
<name>A0A1I7AKI3_9FLAO</name>
<evidence type="ECO:0008006" key="3">
    <source>
        <dbReference type="Google" id="ProtNLM"/>
    </source>
</evidence>
<sequence>MLPSKFYAEFNSEEKAIEYFKSAYQKKITSCKHCKQAKLRWSDRRVGWKCSSCSKFHSLKSLTFIKDSNLSLLTWLEVIYLLTETKKTLSICEITRLIKINRYKTVFYMVQKIRKVMGEVNLKAYFSKRSAIEVGIEKECDYFSVFYGKQVAGGLDFIRLEIPQYLHNRYRRMSTELRGKESFRNKKILLSRFKVYEIYPKYLRKSIESRTLYKNWERKILSNFLRELKGVFHHVSFMYLQNVLDEYCFKYNFRYGKEDKFRTLIRIASESS</sequence>
<keyword evidence="2" id="KW-1185">Reference proteome</keyword>
<proteinExistence type="predicted"/>
<evidence type="ECO:0000313" key="2">
    <source>
        <dbReference type="Proteomes" id="UP000236454"/>
    </source>
</evidence>
<accession>A0A1I7AKI3</accession>
<dbReference type="EMBL" id="FPAS01000003">
    <property type="protein sequence ID" value="SFT75384.1"/>
    <property type="molecule type" value="Genomic_DNA"/>
</dbReference>
<reference evidence="1 2" key="1">
    <citation type="submission" date="2016-10" db="EMBL/GenBank/DDBJ databases">
        <authorList>
            <person name="de Groot N.N."/>
        </authorList>
    </citation>
    <scope>NUCLEOTIDE SEQUENCE [LARGE SCALE GENOMIC DNA]</scope>
    <source>
        <strain evidence="1 2">CGMCC 1.7005</strain>
    </source>
</reference>
<dbReference type="AlphaFoldDB" id="A0A1I7AKI3"/>
<dbReference type="Proteomes" id="UP000236454">
    <property type="component" value="Unassembled WGS sequence"/>
</dbReference>
<protein>
    <recommendedName>
        <fullName evidence="3">Transposase zinc-ribbon domain-containing protein</fullName>
    </recommendedName>
</protein>
<dbReference type="STRING" id="477690.SAMN05216474_2173"/>
<gene>
    <name evidence="1" type="ORF">SAMN05216474_2173</name>
</gene>